<reference evidence="1" key="1">
    <citation type="journal article" date="2008" name="Nature">
        <title>The amphioxus genome and the evolution of the chordate karyotype.</title>
        <authorList>
            <consortium name="US DOE Joint Genome Institute (JGI-PGF)"/>
            <person name="Putnam N.H."/>
            <person name="Butts T."/>
            <person name="Ferrier D.E.K."/>
            <person name="Furlong R.F."/>
            <person name="Hellsten U."/>
            <person name="Kawashima T."/>
            <person name="Robinson-Rechavi M."/>
            <person name="Shoguchi E."/>
            <person name="Terry A."/>
            <person name="Yu J.-K."/>
            <person name="Benito-Gutierrez E.L."/>
            <person name="Dubchak I."/>
            <person name="Garcia-Fernandez J."/>
            <person name="Gibson-Brown J.J."/>
            <person name="Grigoriev I.V."/>
            <person name="Horton A.C."/>
            <person name="de Jong P.J."/>
            <person name="Jurka J."/>
            <person name="Kapitonov V.V."/>
            <person name="Kohara Y."/>
            <person name="Kuroki Y."/>
            <person name="Lindquist E."/>
            <person name="Lucas S."/>
            <person name="Osoegawa K."/>
            <person name="Pennacchio L.A."/>
            <person name="Salamov A.A."/>
            <person name="Satou Y."/>
            <person name="Sauka-Spengler T."/>
            <person name="Schmutz J."/>
            <person name="Shin-I T."/>
            <person name="Toyoda A."/>
            <person name="Bronner-Fraser M."/>
            <person name="Fujiyama A."/>
            <person name="Holland L.Z."/>
            <person name="Holland P.W.H."/>
            <person name="Satoh N."/>
            <person name="Rokhsar D.S."/>
        </authorList>
    </citation>
    <scope>NUCLEOTIDE SEQUENCE [LARGE SCALE GENOMIC DNA]</scope>
    <source>
        <strain evidence="1">S238N-H82</strain>
        <tissue evidence="1">Testes</tissue>
    </source>
</reference>
<evidence type="ECO:0000313" key="1">
    <source>
        <dbReference type="EMBL" id="EEN56343.1"/>
    </source>
</evidence>
<dbReference type="AlphaFoldDB" id="C3YU66"/>
<gene>
    <name evidence="1" type="ORF">BRAFLDRAFT_66564</name>
</gene>
<protein>
    <submittedName>
        <fullName evidence="1">Uncharacterized protein</fullName>
    </submittedName>
</protein>
<name>C3YU66_BRAFL</name>
<accession>C3YU66</accession>
<organism>
    <name type="scientific">Branchiostoma floridae</name>
    <name type="common">Florida lancelet</name>
    <name type="synonym">Amphioxus</name>
    <dbReference type="NCBI Taxonomy" id="7739"/>
    <lineage>
        <taxon>Eukaryota</taxon>
        <taxon>Metazoa</taxon>
        <taxon>Chordata</taxon>
        <taxon>Cephalochordata</taxon>
        <taxon>Leptocardii</taxon>
        <taxon>Amphioxiformes</taxon>
        <taxon>Branchiostomatidae</taxon>
        <taxon>Branchiostoma</taxon>
    </lineage>
</organism>
<sequence>MLRRLVSSRGWFKARSLRKDQEIGDLQQMVGALEGQVATLILQRKDQNQRVGGLEGQVATLMLQVTMLLRKDQEIAALRQQVGALEGQVGGLQGQVGGLQDQVATLLLQVAMLMNASEMYAMIHVTGEYPYVIQMKQLENRSALTIVPPMEHVVFTYSNRKIEGELMVEETDTYESASAEHQYGRVHDTGMEQLAQELFGCNFQELADINQDLATNETEAGD</sequence>
<proteinExistence type="predicted"/>
<dbReference type="EMBL" id="GG666552">
    <property type="protein sequence ID" value="EEN56343.1"/>
    <property type="molecule type" value="Genomic_DNA"/>
</dbReference>
<dbReference type="InParanoid" id="C3YU66"/>
<dbReference type="Gene3D" id="1.20.5.340">
    <property type="match status" value="1"/>
</dbReference>